<evidence type="ECO:0000256" key="4">
    <source>
        <dbReference type="ARBA" id="ARBA00022989"/>
    </source>
</evidence>
<dbReference type="InterPro" id="IPR005691">
    <property type="entry name" value="Tic20"/>
</dbReference>
<dbReference type="GO" id="GO:0016020">
    <property type="term" value="C:membrane"/>
    <property type="evidence" value="ECO:0007669"/>
    <property type="project" value="UniProtKB-SubCell"/>
</dbReference>
<comment type="similarity">
    <text evidence="2">Belongs to the Tic20 family.</text>
</comment>
<feature type="transmembrane region" description="Helical" evidence="6">
    <location>
        <begin position="84"/>
        <end position="101"/>
    </location>
</feature>
<dbReference type="KEGG" id="enn:FRE64_05655"/>
<dbReference type="PANTHER" id="PTHR33510">
    <property type="entry name" value="PROTEIN TIC 20-II, CHLOROPLASTIC"/>
    <property type="match status" value="1"/>
</dbReference>
<keyword evidence="8" id="KW-1185">Reference proteome</keyword>
<dbReference type="Proteomes" id="UP000318453">
    <property type="component" value="Chromosome"/>
</dbReference>
<evidence type="ECO:0000256" key="1">
    <source>
        <dbReference type="ARBA" id="ARBA00004141"/>
    </source>
</evidence>
<evidence type="ECO:0008006" key="9">
    <source>
        <dbReference type="Google" id="ProtNLM"/>
    </source>
</evidence>
<evidence type="ECO:0000256" key="6">
    <source>
        <dbReference type="SAM" id="Phobius"/>
    </source>
</evidence>
<evidence type="ECO:0000256" key="5">
    <source>
        <dbReference type="ARBA" id="ARBA00023136"/>
    </source>
</evidence>
<protein>
    <recommendedName>
        <fullName evidence="9">DUF4870 domain-containing protein</fullName>
    </recommendedName>
</protein>
<sequence length="157" mass="17462">MAGRGNTEIQNRFFAALPYILPLVYVVPFGAFLFRQFPIISIIYLPLQPVLAIYRFPFAGLIVFFVLILAVVRNENIPHFIRFNTMQAILIDILLILIRFATQILNLGGGGGLLIQTLFNTIFIGTLAIVVYGIVQSARGIYAEIPAISEAVHGQVR</sequence>
<keyword evidence="3 6" id="KW-0812">Transmembrane</keyword>
<feature type="transmembrane region" description="Helical" evidence="6">
    <location>
        <begin position="113"/>
        <end position="135"/>
    </location>
</feature>
<name>A0A5B8NK66_9CHRO</name>
<keyword evidence="4 6" id="KW-1133">Transmembrane helix</keyword>
<dbReference type="EMBL" id="CP042326">
    <property type="protein sequence ID" value="QDZ39454.1"/>
    <property type="molecule type" value="Genomic_DNA"/>
</dbReference>
<organism evidence="7 8">
    <name type="scientific">Euhalothece natronophila Z-M001</name>
    <dbReference type="NCBI Taxonomy" id="522448"/>
    <lineage>
        <taxon>Bacteria</taxon>
        <taxon>Bacillati</taxon>
        <taxon>Cyanobacteriota</taxon>
        <taxon>Cyanophyceae</taxon>
        <taxon>Oscillatoriophycideae</taxon>
        <taxon>Chroococcales</taxon>
        <taxon>Halothecacae</taxon>
        <taxon>Halothece cluster</taxon>
        <taxon>Euhalothece</taxon>
    </lineage>
</organism>
<evidence type="ECO:0000256" key="2">
    <source>
        <dbReference type="ARBA" id="ARBA00009596"/>
    </source>
</evidence>
<evidence type="ECO:0000313" key="7">
    <source>
        <dbReference type="EMBL" id="QDZ39454.1"/>
    </source>
</evidence>
<accession>A0A5B8NK66</accession>
<feature type="transmembrane region" description="Helical" evidence="6">
    <location>
        <begin position="12"/>
        <end position="34"/>
    </location>
</feature>
<dbReference type="RefSeq" id="WP_146295056.1">
    <property type="nucleotide sequence ID" value="NZ_CP042326.1"/>
</dbReference>
<reference evidence="7" key="1">
    <citation type="submission" date="2019-08" db="EMBL/GenBank/DDBJ databases">
        <title>Carotenoids and Carotenoid Binding Proteins in the Halophilic Cyanobacterium Euhalothece sp. ZM00.</title>
        <authorList>
            <person name="Cho S.M."/>
            <person name="Song J.Y."/>
            <person name="Park Y.-I."/>
        </authorList>
    </citation>
    <scope>NUCLEOTIDE SEQUENCE [LARGE SCALE GENOMIC DNA]</scope>
    <source>
        <strain evidence="7">Z-M001</strain>
    </source>
</reference>
<dbReference type="AlphaFoldDB" id="A0A5B8NK66"/>
<dbReference type="PANTHER" id="PTHR33510:SF5">
    <property type="entry name" value="PROTEIN TIC 20-II, CHLOROPLASTIC"/>
    <property type="match status" value="1"/>
</dbReference>
<gene>
    <name evidence="7" type="ORF">FRE64_05655</name>
</gene>
<evidence type="ECO:0000313" key="8">
    <source>
        <dbReference type="Proteomes" id="UP000318453"/>
    </source>
</evidence>
<keyword evidence="5 6" id="KW-0472">Membrane</keyword>
<dbReference type="Pfam" id="PF16166">
    <property type="entry name" value="TIC20"/>
    <property type="match status" value="1"/>
</dbReference>
<evidence type="ECO:0000256" key="3">
    <source>
        <dbReference type="ARBA" id="ARBA00022692"/>
    </source>
</evidence>
<feature type="transmembrane region" description="Helical" evidence="6">
    <location>
        <begin position="54"/>
        <end position="72"/>
    </location>
</feature>
<dbReference type="OrthoDB" id="558786at2"/>
<comment type="subcellular location">
    <subcellularLocation>
        <location evidence="1">Membrane</location>
        <topology evidence="1">Multi-pass membrane protein</topology>
    </subcellularLocation>
</comment>
<proteinExistence type="inferred from homology"/>